<keyword evidence="3" id="KW-0731">Sigma factor</keyword>
<keyword evidence="2" id="KW-0805">Transcription regulation</keyword>
<dbReference type="InterPro" id="IPR013324">
    <property type="entry name" value="RNA_pol_sigma_r3/r4-like"/>
</dbReference>
<dbReference type="InterPro" id="IPR014284">
    <property type="entry name" value="RNA_pol_sigma-70_dom"/>
</dbReference>
<dbReference type="InterPro" id="IPR053812">
    <property type="entry name" value="HTH_Sigma70_ECF-like"/>
</dbReference>
<name>A0A517QHK5_9PLAN</name>
<dbReference type="GO" id="GO:0016987">
    <property type="term" value="F:sigma factor activity"/>
    <property type="evidence" value="ECO:0007669"/>
    <property type="project" value="UniProtKB-KW"/>
</dbReference>
<dbReference type="Gene3D" id="1.10.10.10">
    <property type="entry name" value="Winged helix-like DNA-binding domain superfamily/Winged helix DNA-binding domain"/>
    <property type="match status" value="1"/>
</dbReference>
<evidence type="ECO:0000256" key="1">
    <source>
        <dbReference type="ARBA" id="ARBA00010641"/>
    </source>
</evidence>
<dbReference type="InterPro" id="IPR036388">
    <property type="entry name" value="WH-like_DNA-bd_sf"/>
</dbReference>
<accession>A0A517QHK5</accession>
<evidence type="ECO:0000256" key="4">
    <source>
        <dbReference type="ARBA" id="ARBA00023125"/>
    </source>
</evidence>
<proteinExistence type="inferred from homology"/>
<evidence type="ECO:0000256" key="5">
    <source>
        <dbReference type="ARBA" id="ARBA00023163"/>
    </source>
</evidence>
<protein>
    <submittedName>
        <fullName evidence="7">RNA polymerase sigma factor CnrH</fullName>
    </submittedName>
</protein>
<dbReference type="AlphaFoldDB" id="A0A517QHK5"/>
<comment type="similarity">
    <text evidence="1">Belongs to the sigma-70 factor family. ECF subfamily.</text>
</comment>
<dbReference type="GO" id="GO:0003677">
    <property type="term" value="F:DNA binding"/>
    <property type="evidence" value="ECO:0007669"/>
    <property type="project" value="UniProtKB-KW"/>
</dbReference>
<dbReference type="NCBIfam" id="TIGR02984">
    <property type="entry name" value="Sig-70_plancto1"/>
    <property type="match status" value="1"/>
</dbReference>
<keyword evidence="5" id="KW-0804">Transcription</keyword>
<dbReference type="PANTHER" id="PTHR43133">
    <property type="entry name" value="RNA POLYMERASE ECF-TYPE SIGMA FACTO"/>
    <property type="match status" value="1"/>
</dbReference>
<dbReference type="Pfam" id="PF07638">
    <property type="entry name" value="Sigma70_ECF"/>
    <property type="match status" value="1"/>
</dbReference>
<dbReference type="Proteomes" id="UP000315724">
    <property type="component" value="Chromosome"/>
</dbReference>
<evidence type="ECO:0000313" key="7">
    <source>
        <dbReference type="EMBL" id="QDT31037.1"/>
    </source>
</evidence>
<evidence type="ECO:0000256" key="2">
    <source>
        <dbReference type="ARBA" id="ARBA00023015"/>
    </source>
</evidence>
<dbReference type="InterPro" id="IPR014326">
    <property type="entry name" value="RNA_pol_sigma-70_Plancto"/>
</dbReference>
<evidence type="ECO:0000313" key="8">
    <source>
        <dbReference type="Proteomes" id="UP000315724"/>
    </source>
</evidence>
<organism evidence="7 8">
    <name type="scientific">Thalassoglobus polymorphus</name>
    <dbReference type="NCBI Taxonomy" id="2527994"/>
    <lineage>
        <taxon>Bacteria</taxon>
        <taxon>Pseudomonadati</taxon>
        <taxon>Planctomycetota</taxon>
        <taxon>Planctomycetia</taxon>
        <taxon>Planctomycetales</taxon>
        <taxon>Planctomycetaceae</taxon>
        <taxon>Thalassoglobus</taxon>
    </lineage>
</organism>
<evidence type="ECO:0000256" key="3">
    <source>
        <dbReference type="ARBA" id="ARBA00023082"/>
    </source>
</evidence>
<reference evidence="7 8" key="1">
    <citation type="submission" date="2019-02" db="EMBL/GenBank/DDBJ databases">
        <title>Deep-cultivation of Planctomycetes and their phenomic and genomic characterization uncovers novel biology.</title>
        <authorList>
            <person name="Wiegand S."/>
            <person name="Jogler M."/>
            <person name="Boedeker C."/>
            <person name="Pinto D."/>
            <person name="Vollmers J."/>
            <person name="Rivas-Marin E."/>
            <person name="Kohn T."/>
            <person name="Peeters S.H."/>
            <person name="Heuer A."/>
            <person name="Rast P."/>
            <person name="Oberbeckmann S."/>
            <person name="Bunk B."/>
            <person name="Jeske O."/>
            <person name="Meyerdierks A."/>
            <person name="Storesund J.E."/>
            <person name="Kallscheuer N."/>
            <person name="Luecker S."/>
            <person name="Lage O.M."/>
            <person name="Pohl T."/>
            <person name="Merkel B.J."/>
            <person name="Hornburger P."/>
            <person name="Mueller R.-W."/>
            <person name="Bruemmer F."/>
            <person name="Labrenz M."/>
            <person name="Spormann A.M."/>
            <person name="Op den Camp H."/>
            <person name="Overmann J."/>
            <person name="Amann R."/>
            <person name="Jetten M.S.M."/>
            <person name="Mascher T."/>
            <person name="Medema M.H."/>
            <person name="Devos D.P."/>
            <person name="Kaster A.-K."/>
            <person name="Ovreas L."/>
            <person name="Rohde M."/>
            <person name="Galperin M.Y."/>
            <person name="Jogler C."/>
        </authorList>
    </citation>
    <scope>NUCLEOTIDE SEQUENCE [LARGE SCALE GENOMIC DNA]</scope>
    <source>
        <strain evidence="7 8">Mal48</strain>
    </source>
</reference>
<keyword evidence="8" id="KW-1185">Reference proteome</keyword>
<sequence>MPEKSIWPEHEVTQQLVQAVADGNEHAVNDLMNRHRDALRRLIHFRLDRKISARVDASDVVQDVLLEANQRLKDYVANPVMPFHLWVRQLAKDRMIDLHRRHHAKKRSVDKEQPLQRRKFGDQSSLNLAAQLSDQELTPAAATIRKELEERFLEALSQIDDDDREIIVMRHIEHLGNSEVAQALDLSPAAAGMRYLRAIRRLKTILTATDESESEKRSE</sequence>
<dbReference type="InterPro" id="IPR013325">
    <property type="entry name" value="RNA_pol_sigma_r2"/>
</dbReference>
<dbReference type="KEGG" id="tpol:Mal48_02670"/>
<keyword evidence="4" id="KW-0238">DNA-binding</keyword>
<gene>
    <name evidence="7" type="primary">cnrH</name>
    <name evidence="7" type="ORF">Mal48_02670</name>
</gene>
<dbReference type="GO" id="GO:0006352">
    <property type="term" value="P:DNA-templated transcription initiation"/>
    <property type="evidence" value="ECO:0007669"/>
    <property type="project" value="InterPro"/>
</dbReference>
<feature type="domain" description="RNA polymerase sigma-70 ECF-like HTH" evidence="6">
    <location>
        <begin position="11"/>
        <end position="200"/>
    </location>
</feature>
<dbReference type="InterPro" id="IPR039425">
    <property type="entry name" value="RNA_pol_sigma-70-like"/>
</dbReference>
<dbReference type="SUPFAM" id="SSF88946">
    <property type="entry name" value="Sigma2 domain of RNA polymerase sigma factors"/>
    <property type="match status" value="1"/>
</dbReference>
<dbReference type="RefSeq" id="WP_197441945.1">
    <property type="nucleotide sequence ID" value="NZ_CP036267.1"/>
</dbReference>
<evidence type="ECO:0000259" key="6">
    <source>
        <dbReference type="Pfam" id="PF07638"/>
    </source>
</evidence>
<dbReference type="NCBIfam" id="TIGR02937">
    <property type="entry name" value="sigma70-ECF"/>
    <property type="match status" value="1"/>
</dbReference>
<dbReference type="SUPFAM" id="SSF88659">
    <property type="entry name" value="Sigma3 and sigma4 domains of RNA polymerase sigma factors"/>
    <property type="match status" value="1"/>
</dbReference>
<dbReference type="Gene3D" id="1.10.1740.10">
    <property type="match status" value="1"/>
</dbReference>
<dbReference type="EMBL" id="CP036267">
    <property type="protein sequence ID" value="QDT31037.1"/>
    <property type="molecule type" value="Genomic_DNA"/>
</dbReference>
<dbReference type="PANTHER" id="PTHR43133:SF8">
    <property type="entry name" value="RNA POLYMERASE SIGMA FACTOR HI_1459-RELATED"/>
    <property type="match status" value="1"/>
</dbReference>